<evidence type="ECO:0000313" key="3">
    <source>
        <dbReference type="Proteomes" id="UP001177670"/>
    </source>
</evidence>
<keyword evidence="3" id="KW-1185">Reference proteome</keyword>
<dbReference type="EMBL" id="JAHYIQ010000004">
    <property type="protein sequence ID" value="KAK1132931.1"/>
    <property type="molecule type" value="Genomic_DNA"/>
</dbReference>
<evidence type="ECO:0000313" key="2">
    <source>
        <dbReference type="EMBL" id="KAK1132931.1"/>
    </source>
</evidence>
<sequence length="175" mass="19841">MWRTLLAKGQEKYALEVWPGSFRWILMRRDTLTREKSEGGVKEKGRTSDKENDNYFSISGDSEMPKKFHGIPRLRSLPSLTYLRNCSAALFEELHAISSCSNLESSKIKDLIVGASTVGPRNKDIVRVDLDRRSTEKRACEESMAARNLIHFDARPRSEEQSVGSADRDRGFDGS</sequence>
<accession>A0AA40KU60</accession>
<comment type="caution">
    <text evidence="2">The sequence shown here is derived from an EMBL/GenBank/DDBJ whole genome shotgun (WGS) entry which is preliminary data.</text>
</comment>
<dbReference type="AlphaFoldDB" id="A0AA40KU60"/>
<reference evidence="2" key="1">
    <citation type="submission" date="2021-10" db="EMBL/GenBank/DDBJ databases">
        <title>Melipona bicolor Genome sequencing and assembly.</title>
        <authorList>
            <person name="Araujo N.S."/>
            <person name="Arias M.C."/>
        </authorList>
    </citation>
    <scope>NUCLEOTIDE SEQUENCE</scope>
    <source>
        <strain evidence="2">USP_2M_L1-L4_2017</strain>
        <tissue evidence="2">Whole body</tissue>
    </source>
</reference>
<gene>
    <name evidence="2" type="ORF">K0M31_014299</name>
</gene>
<name>A0AA40KU60_9HYME</name>
<protein>
    <submittedName>
        <fullName evidence="2">Uncharacterized protein</fullName>
    </submittedName>
</protein>
<dbReference type="Proteomes" id="UP001177670">
    <property type="component" value="Unassembled WGS sequence"/>
</dbReference>
<organism evidence="2 3">
    <name type="scientific">Melipona bicolor</name>
    <dbReference type="NCBI Taxonomy" id="60889"/>
    <lineage>
        <taxon>Eukaryota</taxon>
        <taxon>Metazoa</taxon>
        <taxon>Ecdysozoa</taxon>
        <taxon>Arthropoda</taxon>
        <taxon>Hexapoda</taxon>
        <taxon>Insecta</taxon>
        <taxon>Pterygota</taxon>
        <taxon>Neoptera</taxon>
        <taxon>Endopterygota</taxon>
        <taxon>Hymenoptera</taxon>
        <taxon>Apocrita</taxon>
        <taxon>Aculeata</taxon>
        <taxon>Apoidea</taxon>
        <taxon>Anthophila</taxon>
        <taxon>Apidae</taxon>
        <taxon>Melipona</taxon>
    </lineage>
</organism>
<proteinExistence type="predicted"/>
<evidence type="ECO:0000256" key="1">
    <source>
        <dbReference type="SAM" id="MobiDB-lite"/>
    </source>
</evidence>
<feature type="region of interest" description="Disordered" evidence="1">
    <location>
        <begin position="151"/>
        <end position="175"/>
    </location>
</feature>